<protein>
    <submittedName>
        <fullName evidence="1">Uncharacterized protein</fullName>
    </submittedName>
</protein>
<dbReference type="EMBL" id="JAJJMB010001890">
    <property type="protein sequence ID" value="KAI3954715.1"/>
    <property type="molecule type" value="Genomic_DNA"/>
</dbReference>
<proteinExistence type="predicted"/>
<sequence length="100" mass="11517">MQIVTGKASNSAHTIPVLPLCLAVSRNRVLICGYSSHWQSNTRLSYIYLDSFRSPLCIDLITGCEAAVIIFKRHWSWNQMVVLGFNCRWLRKLSMGWTRK</sequence>
<evidence type="ECO:0000313" key="2">
    <source>
        <dbReference type="Proteomes" id="UP001202328"/>
    </source>
</evidence>
<dbReference type="Proteomes" id="UP001202328">
    <property type="component" value="Unassembled WGS sequence"/>
</dbReference>
<comment type="caution">
    <text evidence="1">The sequence shown here is derived from an EMBL/GenBank/DDBJ whole genome shotgun (WGS) entry which is preliminary data.</text>
</comment>
<dbReference type="AlphaFoldDB" id="A0AAD4XVK5"/>
<gene>
    <name evidence="1" type="ORF">MKW98_031211</name>
</gene>
<accession>A0AAD4XVK5</accession>
<reference evidence="1" key="1">
    <citation type="submission" date="2022-04" db="EMBL/GenBank/DDBJ databases">
        <title>A functionally conserved STORR gene fusion in Papaver species that diverged 16.8 million years ago.</title>
        <authorList>
            <person name="Catania T."/>
        </authorList>
    </citation>
    <scope>NUCLEOTIDE SEQUENCE</scope>
    <source>
        <strain evidence="1">S-188037</strain>
    </source>
</reference>
<organism evidence="1 2">
    <name type="scientific">Papaver atlanticum</name>
    <dbReference type="NCBI Taxonomy" id="357466"/>
    <lineage>
        <taxon>Eukaryota</taxon>
        <taxon>Viridiplantae</taxon>
        <taxon>Streptophyta</taxon>
        <taxon>Embryophyta</taxon>
        <taxon>Tracheophyta</taxon>
        <taxon>Spermatophyta</taxon>
        <taxon>Magnoliopsida</taxon>
        <taxon>Ranunculales</taxon>
        <taxon>Papaveraceae</taxon>
        <taxon>Papaveroideae</taxon>
        <taxon>Papaver</taxon>
    </lineage>
</organism>
<evidence type="ECO:0000313" key="1">
    <source>
        <dbReference type="EMBL" id="KAI3954715.1"/>
    </source>
</evidence>
<name>A0AAD4XVK5_9MAGN</name>
<keyword evidence="2" id="KW-1185">Reference proteome</keyword>